<dbReference type="EMBL" id="KZ825873">
    <property type="protein sequence ID" value="PYH94349.1"/>
    <property type="molecule type" value="Genomic_DNA"/>
</dbReference>
<dbReference type="Proteomes" id="UP000247810">
    <property type="component" value="Unassembled WGS sequence"/>
</dbReference>
<reference evidence="1 2" key="1">
    <citation type="submission" date="2018-02" db="EMBL/GenBank/DDBJ databases">
        <title>The genomes of Aspergillus section Nigri reveals drivers in fungal speciation.</title>
        <authorList>
            <consortium name="DOE Joint Genome Institute"/>
            <person name="Vesth T.C."/>
            <person name="Nybo J."/>
            <person name="Theobald S."/>
            <person name="Brandl J."/>
            <person name="Frisvad J.C."/>
            <person name="Nielsen K.F."/>
            <person name="Lyhne E.K."/>
            <person name="Kogle M.E."/>
            <person name="Kuo A."/>
            <person name="Riley R."/>
            <person name="Clum A."/>
            <person name="Nolan M."/>
            <person name="Lipzen A."/>
            <person name="Salamov A."/>
            <person name="Henrissat B."/>
            <person name="Wiebenga A."/>
            <person name="De vries R.P."/>
            <person name="Grigoriev I.V."/>
            <person name="Mortensen U.H."/>
            <person name="Andersen M.R."/>
            <person name="Baker S.E."/>
        </authorList>
    </citation>
    <scope>NUCLEOTIDE SEQUENCE [LARGE SCALE GENOMIC DNA]</scope>
    <source>
        <strain evidence="1 2">CBS 707.79</strain>
    </source>
</reference>
<keyword evidence="2" id="KW-1185">Reference proteome</keyword>
<organism evidence="1 2">
    <name type="scientific">Aspergillus ellipticus CBS 707.79</name>
    <dbReference type="NCBI Taxonomy" id="1448320"/>
    <lineage>
        <taxon>Eukaryota</taxon>
        <taxon>Fungi</taxon>
        <taxon>Dikarya</taxon>
        <taxon>Ascomycota</taxon>
        <taxon>Pezizomycotina</taxon>
        <taxon>Eurotiomycetes</taxon>
        <taxon>Eurotiomycetidae</taxon>
        <taxon>Eurotiales</taxon>
        <taxon>Aspergillaceae</taxon>
        <taxon>Aspergillus</taxon>
        <taxon>Aspergillus subgen. Circumdati</taxon>
    </lineage>
</organism>
<feature type="non-terminal residue" evidence="1">
    <location>
        <position position="69"/>
    </location>
</feature>
<dbReference type="VEuPathDB" id="FungiDB:BO71DRAFT_398936"/>
<accession>A0A319DAH5</accession>
<gene>
    <name evidence="1" type="ORF">BO71DRAFT_398936</name>
</gene>
<protein>
    <submittedName>
        <fullName evidence="1">Uncharacterized protein</fullName>
    </submittedName>
</protein>
<name>A0A319DAH5_9EURO</name>
<dbReference type="AlphaFoldDB" id="A0A319DAH5"/>
<proteinExistence type="predicted"/>
<sequence>MYFPTLLNESDAERNLARLRCALWEMGISIQFWHFHPSLAAMFKKIILPSPDPTANENEDYMAHDPEKV</sequence>
<evidence type="ECO:0000313" key="1">
    <source>
        <dbReference type="EMBL" id="PYH94349.1"/>
    </source>
</evidence>
<evidence type="ECO:0000313" key="2">
    <source>
        <dbReference type="Proteomes" id="UP000247810"/>
    </source>
</evidence>